<dbReference type="Gene3D" id="1.10.4160.10">
    <property type="entry name" value="Hydantoin permease"/>
    <property type="match status" value="1"/>
</dbReference>
<name>A0A2H3DHH9_ARMGA</name>
<dbReference type="Proteomes" id="UP000217790">
    <property type="component" value="Unassembled WGS sequence"/>
</dbReference>
<dbReference type="PANTHER" id="PTHR30618">
    <property type="entry name" value="NCS1 FAMILY PURINE/PYRIMIDINE TRANSPORTER"/>
    <property type="match status" value="1"/>
</dbReference>
<keyword evidence="4 6" id="KW-1133">Transmembrane helix</keyword>
<proteinExistence type="inferred from homology"/>
<reference evidence="8" key="1">
    <citation type="journal article" date="2017" name="Nat. Ecol. Evol.">
        <title>Genome expansion and lineage-specific genetic innovations in the forest pathogenic fungi Armillaria.</title>
        <authorList>
            <person name="Sipos G."/>
            <person name="Prasanna A.N."/>
            <person name="Walter M.C."/>
            <person name="O'Connor E."/>
            <person name="Balint B."/>
            <person name="Krizsan K."/>
            <person name="Kiss B."/>
            <person name="Hess J."/>
            <person name="Varga T."/>
            <person name="Slot J."/>
            <person name="Riley R."/>
            <person name="Boka B."/>
            <person name="Rigling D."/>
            <person name="Barry K."/>
            <person name="Lee J."/>
            <person name="Mihaltcheva S."/>
            <person name="LaButti K."/>
            <person name="Lipzen A."/>
            <person name="Waldron R."/>
            <person name="Moloney N.M."/>
            <person name="Sperisen C."/>
            <person name="Kredics L."/>
            <person name="Vagvoelgyi C."/>
            <person name="Patrignani A."/>
            <person name="Fitzpatrick D."/>
            <person name="Nagy I."/>
            <person name="Doyle S."/>
            <person name="Anderson J.B."/>
            <person name="Grigoriev I.V."/>
            <person name="Gueldener U."/>
            <person name="Muensterkoetter M."/>
            <person name="Nagy L.G."/>
        </authorList>
    </citation>
    <scope>NUCLEOTIDE SEQUENCE [LARGE SCALE GENOMIC DNA]</scope>
    <source>
        <strain evidence="8">Ar21-2</strain>
    </source>
</reference>
<evidence type="ECO:0000256" key="3">
    <source>
        <dbReference type="ARBA" id="ARBA00022692"/>
    </source>
</evidence>
<evidence type="ECO:0000256" key="4">
    <source>
        <dbReference type="ARBA" id="ARBA00022989"/>
    </source>
</evidence>
<organism evidence="7 8">
    <name type="scientific">Armillaria gallica</name>
    <name type="common">Bulbous honey fungus</name>
    <name type="synonym">Armillaria bulbosa</name>
    <dbReference type="NCBI Taxonomy" id="47427"/>
    <lineage>
        <taxon>Eukaryota</taxon>
        <taxon>Fungi</taxon>
        <taxon>Dikarya</taxon>
        <taxon>Basidiomycota</taxon>
        <taxon>Agaricomycotina</taxon>
        <taxon>Agaricomycetes</taxon>
        <taxon>Agaricomycetidae</taxon>
        <taxon>Agaricales</taxon>
        <taxon>Marasmiineae</taxon>
        <taxon>Physalacriaceae</taxon>
        <taxon>Armillaria</taxon>
    </lineage>
</organism>
<keyword evidence="5 6" id="KW-0472">Membrane</keyword>
<accession>A0A2H3DHH9</accession>
<dbReference type="AlphaFoldDB" id="A0A2H3DHH9"/>
<protein>
    <submittedName>
        <fullName evidence="7">Uncharacterized protein</fullName>
    </submittedName>
</protein>
<gene>
    <name evidence="7" type="ORF">ARMGADRAFT_61902</name>
</gene>
<dbReference type="GO" id="GO:0005886">
    <property type="term" value="C:plasma membrane"/>
    <property type="evidence" value="ECO:0007669"/>
    <property type="project" value="TreeGrafter"/>
</dbReference>
<evidence type="ECO:0000256" key="6">
    <source>
        <dbReference type="SAM" id="Phobius"/>
    </source>
</evidence>
<keyword evidence="8" id="KW-1185">Reference proteome</keyword>
<feature type="transmembrane region" description="Helical" evidence="6">
    <location>
        <begin position="62"/>
        <end position="88"/>
    </location>
</feature>
<keyword evidence="3 6" id="KW-0812">Transmembrane</keyword>
<evidence type="ECO:0000256" key="5">
    <source>
        <dbReference type="ARBA" id="ARBA00023136"/>
    </source>
</evidence>
<comment type="subcellular location">
    <subcellularLocation>
        <location evidence="1">Membrane</location>
        <topology evidence="1">Multi-pass membrane protein</topology>
    </subcellularLocation>
</comment>
<dbReference type="EMBL" id="KZ293653">
    <property type="protein sequence ID" value="PBK94669.1"/>
    <property type="molecule type" value="Genomic_DNA"/>
</dbReference>
<evidence type="ECO:0000313" key="8">
    <source>
        <dbReference type="Proteomes" id="UP000217790"/>
    </source>
</evidence>
<evidence type="ECO:0000256" key="1">
    <source>
        <dbReference type="ARBA" id="ARBA00004141"/>
    </source>
</evidence>
<dbReference type="GO" id="GO:0015205">
    <property type="term" value="F:nucleobase transmembrane transporter activity"/>
    <property type="evidence" value="ECO:0007669"/>
    <property type="project" value="TreeGrafter"/>
</dbReference>
<dbReference type="InParanoid" id="A0A2H3DHH9"/>
<dbReference type="InterPro" id="IPR001248">
    <property type="entry name" value="Pur-cyt_permease"/>
</dbReference>
<dbReference type="InterPro" id="IPR045225">
    <property type="entry name" value="Uracil/uridine/allantoin_perm"/>
</dbReference>
<feature type="transmembrane region" description="Helical" evidence="6">
    <location>
        <begin position="153"/>
        <end position="176"/>
    </location>
</feature>
<dbReference type="OrthoDB" id="2018619at2759"/>
<evidence type="ECO:0000256" key="2">
    <source>
        <dbReference type="ARBA" id="ARBA00008974"/>
    </source>
</evidence>
<feature type="transmembrane region" description="Helical" evidence="6">
    <location>
        <begin position="100"/>
        <end position="122"/>
    </location>
</feature>
<sequence>MVQPGYGSDVEYVSLPSVHHLLWLNVSTGAWDYFAYRICDAFSIANWEQGSSMVAVGLNWKLSIVCVSMGFFIMGTIISINGVIGARLRIPFPVIIRSSFGFFFSRFAIVSRCILAIFWLGVGAVTGGQSMQQLINAIWPSFRNVPNHLPDSIGMTTAGMCAYIICFIIQFPFLIVPYTKIRWFFRVKAIIAPVFMITTMGVTVRSAGVSADEERFEALYAVEWRGRSETPITASLPSPTVIEDYTNNTLVYVRLAKASSSLFIDCDPLFTRPSRGRTLGMSLFSQRTVRYGPQLRTPPLCQITRSQ</sequence>
<dbReference type="Pfam" id="PF02133">
    <property type="entry name" value="Transp_cyt_pur"/>
    <property type="match status" value="1"/>
</dbReference>
<dbReference type="PANTHER" id="PTHR30618:SF0">
    <property type="entry name" value="PURINE-URACIL PERMEASE NCS1"/>
    <property type="match status" value="1"/>
</dbReference>
<feature type="transmembrane region" description="Helical" evidence="6">
    <location>
        <begin position="183"/>
        <end position="204"/>
    </location>
</feature>
<comment type="similarity">
    <text evidence="2">Belongs to the purine-cytosine permease (2.A.39) family.</text>
</comment>
<evidence type="ECO:0000313" key="7">
    <source>
        <dbReference type="EMBL" id="PBK94669.1"/>
    </source>
</evidence>